<dbReference type="Gene3D" id="1.20.144.10">
    <property type="entry name" value="Phosphatidic acid phosphatase type 2/haloperoxidase"/>
    <property type="match status" value="1"/>
</dbReference>
<dbReference type="OrthoDB" id="10030083at2759"/>
<evidence type="ECO:0000256" key="3">
    <source>
        <dbReference type="ARBA" id="ARBA00022692"/>
    </source>
</evidence>
<dbReference type="AlphaFoldDB" id="B6K289"/>
<feature type="transmembrane region" description="Helical" evidence="6">
    <location>
        <begin position="71"/>
        <end position="90"/>
    </location>
</feature>
<evidence type="ECO:0000256" key="1">
    <source>
        <dbReference type="ARBA" id="ARBA00004141"/>
    </source>
</evidence>
<evidence type="ECO:0000256" key="4">
    <source>
        <dbReference type="ARBA" id="ARBA00022989"/>
    </source>
</evidence>
<accession>B6K289</accession>
<comment type="subcellular location">
    <subcellularLocation>
        <location evidence="1">Membrane</location>
        <topology evidence="1">Multi-pass membrane protein</topology>
    </subcellularLocation>
</comment>
<evidence type="ECO:0000256" key="6">
    <source>
        <dbReference type="SAM" id="Phobius"/>
    </source>
</evidence>
<dbReference type="InterPro" id="IPR000326">
    <property type="entry name" value="PAP2/HPO"/>
</dbReference>
<dbReference type="GO" id="GO:0016020">
    <property type="term" value="C:membrane"/>
    <property type="evidence" value="ECO:0000318"/>
    <property type="project" value="GO_Central"/>
</dbReference>
<keyword evidence="9" id="KW-1185">Reference proteome</keyword>
<dbReference type="SMART" id="SM00014">
    <property type="entry name" value="acidPPc"/>
    <property type="match status" value="1"/>
</dbReference>
<dbReference type="GO" id="GO:0006644">
    <property type="term" value="P:phospholipid metabolic process"/>
    <property type="evidence" value="ECO:0000318"/>
    <property type="project" value="GO_Central"/>
</dbReference>
<evidence type="ECO:0000259" key="7">
    <source>
        <dbReference type="SMART" id="SM00014"/>
    </source>
</evidence>
<gene>
    <name evidence="8" type="ORF">SJAG_02356</name>
</gene>
<feature type="transmembrane region" description="Helical" evidence="6">
    <location>
        <begin position="197"/>
        <end position="217"/>
    </location>
</feature>
<comment type="similarity">
    <text evidence="2">Belongs to the PA-phosphatase related phosphoesterase family.</text>
</comment>
<dbReference type="GO" id="GO:0008195">
    <property type="term" value="F:phosphatidate phosphatase activity"/>
    <property type="evidence" value="ECO:0000318"/>
    <property type="project" value="GO_Central"/>
</dbReference>
<dbReference type="EMBL" id="KE651166">
    <property type="protein sequence ID" value="EEB07270.2"/>
    <property type="molecule type" value="Genomic_DNA"/>
</dbReference>
<dbReference type="SUPFAM" id="SSF48317">
    <property type="entry name" value="Acid phosphatase/Vanadium-dependent haloperoxidase"/>
    <property type="match status" value="1"/>
</dbReference>
<feature type="transmembrane region" description="Helical" evidence="6">
    <location>
        <begin position="173"/>
        <end position="191"/>
    </location>
</feature>
<proteinExistence type="inferred from homology"/>
<dbReference type="STRING" id="402676.B6K289"/>
<feature type="transmembrane region" description="Helical" evidence="6">
    <location>
        <begin position="229"/>
        <end position="247"/>
    </location>
</feature>
<reference evidence="8 9" key="1">
    <citation type="journal article" date="2011" name="Science">
        <title>Comparative functional genomics of the fission yeasts.</title>
        <authorList>
            <person name="Rhind N."/>
            <person name="Chen Z."/>
            <person name="Yassour M."/>
            <person name="Thompson D.A."/>
            <person name="Haas B.J."/>
            <person name="Habib N."/>
            <person name="Wapinski I."/>
            <person name="Roy S."/>
            <person name="Lin M.F."/>
            <person name="Heiman D.I."/>
            <person name="Young S.K."/>
            <person name="Furuya K."/>
            <person name="Guo Y."/>
            <person name="Pidoux A."/>
            <person name="Chen H.M."/>
            <person name="Robbertse B."/>
            <person name="Goldberg J.M."/>
            <person name="Aoki K."/>
            <person name="Bayne E.H."/>
            <person name="Berlin A.M."/>
            <person name="Desjardins C.A."/>
            <person name="Dobbs E."/>
            <person name="Dukaj L."/>
            <person name="Fan L."/>
            <person name="FitzGerald M.G."/>
            <person name="French C."/>
            <person name="Gujja S."/>
            <person name="Hansen K."/>
            <person name="Keifenheim D."/>
            <person name="Levin J.Z."/>
            <person name="Mosher R.A."/>
            <person name="Mueller C.A."/>
            <person name="Pfiffner J."/>
            <person name="Priest M."/>
            <person name="Russ C."/>
            <person name="Smialowska A."/>
            <person name="Swoboda P."/>
            <person name="Sykes S.M."/>
            <person name="Vaughn M."/>
            <person name="Vengrova S."/>
            <person name="Yoder R."/>
            <person name="Zeng Q."/>
            <person name="Allshire R."/>
            <person name="Baulcombe D."/>
            <person name="Birren B.W."/>
            <person name="Brown W."/>
            <person name="Ekwall K."/>
            <person name="Kellis M."/>
            <person name="Leatherwood J."/>
            <person name="Levin H."/>
            <person name="Margalit H."/>
            <person name="Martienssen R."/>
            <person name="Nieduszynski C.A."/>
            <person name="Spatafora J.W."/>
            <person name="Friedman N."/>
            <person name="Dalgaard J.Z."/>
            <person name="Baumann P."/>
            <person name="Niki H."/>
            <person name="Regev A."/>
            <person name="Nusbaum C."/>
        </authorList>
    </citation>
    <scope>NUCLEOTIDE SEQUENCE [LARGE SCALE GENOMIC DNA]</scope>
    <source>
        <strain evidence="9">yFS275 / FY16936</strain>
    </source>
</reference>
<dbReference type="InterPro" id="IPR043216">
    <property type="entry name" value="PAP-like"/>
</dbReference>
<name>B6K289_SCHJY</name>
<keyword evidence="5 6" id="KW-0472">Membrane</keyword>
<dbReference type="Proteomes" id="UP000001744">
    <property type="component" value="Unassembled WGS sequence"/>
</dbReference>
<dbReference type="PANTHER" id="PTHR10165:SF35">
    <property type="entry name" value="RE23632P"/>
    <property type="match status" value="1"/>
</dbReference>
<dbReference type="RefSeq" id="XP_002173563.2">
    <property type="nucleotide sequence ID" value="XM_002173527.2"/>
</dbReference>
<dbReference type="OMA" id="WFSYRRY"/>
<evidence type="ECO:0000256" key="5">
    <source>
        <dbReference type="ARBA" id="ARBA00023136"/>
    </source>
</evidence>
<evidence type="ECO:0000256" key="2">
    <source>
        <dbReference type="ARBA" id="ARBA00008816"/>
    </source>
</evidence>
<dbReference type="PANTHER" id="PTHR10165">
    <property type="entry name" value="LIPID PHOSPHATE PHOSPHATASE"/>
    <property type="match status" value="1"/>
</dbReference>
<dbReference type="HOGENOM" id="CLU_021458_6_1_1"/>
<dbReference type="JaponicusDB" id="SJAG_02356"/>
<dbReference type="Pfam" id="PF01569">
    <property type="entry name" value="PAP2"/>
    <property type="match status" value="1"/>
</dbReference>
<keyword evidence="3 6" id="KW-0812">Transmembrane</keyword>
<feature type="domain" description="Phosphatidic acid phosphatase type 2/haloperoxidase" evidence="7">
    <location>
        <begin position="102"/>
        <end position="244"/>
    </location>
</feature>
<keyword evidence="4 6" id="KW-1133">Transmembrane helix</keyword>
<sequence>MRQGQRALLPALLMSRIPVFFRYIEWICLLVVCVLYFVLDFTLRPFERQFAVSDLNISHPYAEHEQIPTEYLGIIGILGPIVVIFCVAAWKRSPVLARQASLGLLYSTMLTGLLVTLTKNAVGRPRPDFLDRCKPLSSAPTNKLVTVAICTTDQKNKRLLDGMRSFPSGHTSFSFSGLGYLALFLAAQLKLNSRFSAGWKFVIPVIPLALAGWVGLTRSQDYRHHKEDIVVGGLFGMLMAFAVYRQYFPSIGKTDSDVTYAEFMPSESSSIRSNTDNLSHAEAMV</sequence>
<dbReference type="GO" id="GO:0046839">
    <property type="term" value="P:phospholipid dephosphorylation"/>
    <property type="evidence" value="ECO:0000318"/>
    <property type="project" value="GO_Central"/>
</dbReference>
<organism evidence="8 9">
    <name type="scientific">Schizosaccharomyces japonicus (strain yFS275 / FY16936)</name>
    <name type="common">Fission yeast</name>
    <dbReference type="NCBI Taxonomy" id="402676"/>
    <lineage>
        <taxon>Eukaryota</taxon>
        <taxon>Fungi</taxon>
        <taxon>Dikarya</taxon>
        <taxon>Ascomycota</taxon>
        <taxon>Taphrinomycotina</taxon>
        <taxon>Schizosaccharomycetes</taxon>
        <taxon>Schizosaccharomycetales</taxon>
        <taxon>Schizosaccharomycetaceae</taxon>
        <taxon>Schizosaccharomyces</taxon>
    </lineage>
</organism>
<dbReference type="CDD" id="cd03390">
    <property type="entry name" value="PAP2_containing_1_like"/>
    <property type="match status" value="1"/>
</dbReference>
<feature type="transmembrane region" description="Helical" evidence="6">
    <location>
        <begin position="20"/>
        <end position="39"/>
    </location>
</feature>
<dbReference type="InterPro" id="IPR036938">
    <property type="entry name" value="PAP2/HPO_sf"/>
</dbReference>
<dbReference type="eggNOG" id="KOG3030">
    <property type="taxonomic scope" value="Eukaryota"/>
</dbReference>
<dbReference type="GeneID" id="7050001"/>
<evidence type="ECO:0000313" key="8">
    <source>
        <dbReference type="EMBL" id="EEB07270.2"/>
    </source>
</evidence>
<dbReference type="VEuPathDB" id="FungiDB:SJAG_02356"/>
<evidence type="ECO:0000313" key="9">
    <source>
        <dbReference type="Proteomes" id="UP000001744"/>
    </source>
</evidence>
<protein>
    <submittedName>
        <fullName evidence="8">Phosphatidic acid phosphatase</fullName>
    </submittedName>
</protein>